<name>D6ZCN0_SEGRD</name>
<dbReference type="Proteomes" id="UP000002247">
    <property type="component" value="Chromosome"/>
</dbReference>
<dbReference type="eggNOG" id="ENOG502ZPGV">
    <property type="taxonomic scope" value="Bacteria"/>
</dbReference>
<evidence type="ECO:0000313" key="1">
    <source>
        <dbReference type="EMBL" id="ADG97072.1"/>
    </source>
</evidence>
<sequence length="189" mass="20527">MTDAQSLALSDRFLAWLARAGWAASRWNDDGSFDEQGDCSIWEEDQGGRVLTAYLLHRRESDGWVEVAKGSAERLVFAASGLAAVERYFWGLLADAVRERLGLRELQARTDIASGYRIEDGLRDAAGRLVAKGEQQSLVALSRSLAPTLDQLETSLLDPEGKPLFAVRDATARAETAAILPAPGQPRGA</sequence>
<keyword evidence="2" id="KW-1185">Reference proteome</keyword>
<dbReference type="STRING" id="640132.Srot_0590"/>
<dbReference type="OrthoDB" id="4742108at2"/>
<dbReference type="InterPro" id="IPR028953">
    <property type="entry name" value="Imm_IFT-like"/>
</dbReference>
<dbReference type="KEGG" id="srt:Srot_0590"/>
<dbReference type="RefSeq" id="WP_013137528.1">
    <property type="nucleotide sequence ID" value="NC_014168.1"/>
</dbReference>
<accession>D6ZCN0</accession>
<reference evidence="1 2" key="1">
    <citation type="journal article" date="2010" name="Stand. Genomic Sci.">
        <title>Complete genome sequence of Segniliparus rotundus type strain (CDC 1076).</title>
        <authorList>
            <person name="Sikorski J."/>
            <person name="Lapidus A."/>
            <person name="Copeland A."/>
            <person name="Misra M."/>
            <person name="Glavina Del Rio T."/>
            <person name="Nolan M."/>
            <person name="Lucas S."/>
            <person name="Chen F."/>
            <person name="Tice H."/>
            <person name="Cheng J.F."/>
            <person name="Jando M."/>
            <person name="Schneider S."/>
            <person name="Bruce D."/>
            <person name="Goodwin L."/>
            <person name="Pitluck S."/>
            <person name="Liolios K."/>
            <person name="Mikhailova N."/>
            <person name="Pati A."/>
            <person name="Ivanova N."/>
            <person name="Mavromatis K."/>
            <person name="Chen A."/>
            <person name="Palaniappan K."/>
            <person name="Chertkov O."/>
            <person name="Land M."/>
            <person name="Hauser L."/>
            <person name="Chang Y.J."/>
            <person name="Jeffries C.D."/>
            <person name="Brettin T."/>
            <person name="Detter J.C."/>
            <person name="Han C."/>
            <person name="Rohde M."/>
            <person name="Goker M."/>
            <person name="Bristow J."/>
            <person name="Eisen J.A."/>
            <person name="Markowitz V."/>
            <person name="Hugenholtz P."/>
            <person name="Kyrpides N.C."/>
            <person name="Klenk H.P."/>
        </authorList>
    </citation>
    <scope>NUCLEOTIDE SEQUENCE [LARGE SCALE GENOMIC DNA]</scope>
    <source>
        <strain evidence="2">ATCC BAA-972 / CDC 1076 / CIP 108378 / DSM 44985 / JCM 13578</strain>
    </source>
</reference>
<dbReference type="Pfam" id="PF15598">
    <property type="entry name" value="Imm61"/>
    <property type="match status" value="1"/>
</dbReference>
<gene>
    <name evidence="1" type="ordered locus">Srot_0590</name>
</gene>
<evidence type="ECO:0000313" key="2">
    <source>
        <dbReference type="Proteomes" id="UP000002247"/>
    </source>
</evidence>
<dbReference type="EMBL" id="CP001958">
    <property type="protein sequence ID" value="ADG97072.1"/>
    <property type="molecule type" value="Genomic_DNA"/>
</dbReference>
<proteinExistence type="predicted"/>
<protein>
    <submittedName>
        <fullName evidence="1">Uncharacterized protein</fullName>
    </submittedName>
</protein>
<dbReference type="AlphaFoldDB" id="D6ZCN0"/>
<dbReference type="HOGENOM" id="CLU_1433562_0_0_11"/>
<organism evidence="1 2">
    <name type="scientific">Segniliparus rotundus (strain ATCC BAA-972 / CDC 1076 / CIP 108378 / DSM 44985 / JCM 13578)</name>
    <dbReference type="NCBI Taxonomy" id="640132"/>
    <lineage>
        <taxon>Bacteria</taxon>
        <taxon>Bacillati</taxon>
        <taxon>Actinomycetota</taxon>
        <taxon>Actinomycetes</taxon>
        <taxon>Mycobacteriales</taxon>
        <taxon>Segniliparaceae</taxon>
        <taxon>Segniliparus</taxon>
    </lineage>
</organism>